<name>A0A139AF85_GONPJ</name>
<evidence type="ECO:0000256" key="2">
    <source>
        <dbReference type="ARBA" id="ARBA00022840"/>
    </source>
</evidence>
<feature type="region of interest" description="Disordered" evidence="3">
    <location>
        <begin position="37"/>
        <end position="70"/>
    </location>
</feature>
<protein>
    <submittedName>
        <fullName evidence="5">Acetyl-CoA synthetase-like protein</fullName>
    </submittedName>
</protein>
<dbReference type="PANTHER" id="PTHR43272:SF33">
    <property type="entry name" value="AMP-BINDING DOMAIN-CONTAINING PROTEIN-RELATED"/>
    <property type="match status" value="1"/>
</dbReference>
<dbReference type="PROSITE" id="PS00455">
    <property type="entry name" value="AMP_BINDING"/>
    <property type="match status" value="1"/>
</dbReference>
<dbReference type="OrthoDB" id="1700726at2759"/>
<proteinExistence type="predicted"/>
<dbReference type="InterPro" id="IPR000873">
    <property type="entry name" value="AMP-dep_synth/lig_dom"/>
</dbReference>
<organism evidence="5 6">
    <name type="scientific">Gonapodya prolifera (strain JEL478)</name>
    <name type="common">Monoblepharis prolifera</name>
    <dbReference type="NCBI Taxonomy" id="1344416"/>
    <lineage>
        <taxon>Eukaryota</taxon>
        <taxon>Fungi</taxon>
        <taxon>Fungi incertae sedis</taxon>
        <taxon>Chytridiomycota</taxon>
        <taxon>Chytridiomycota incertae sedis</taxon>
        <taxon>Monoblepharidomycetes</taxon>
        <taxon>Monoblepharidales</taxon>
        <taxon>Gonapodyaceae</taxon>
        <taxon>Gonapodya</taxon>
    </lineage>
</organism>
<dbReference type="AlphaFoldDB" id="A0A139AF85"/>
<evidence type="ECO:0000259" key="4">
    <source>
        <dbReference type="Pfam" id="PF00501"/>
    </source>
</evidence>
<reference evidence="5 6" key="1">
    <citation type="journal article" date="2015" name="Genome Biol. Evol.">
        <title>Phylogenomic analyses indicate that early fungi evolved digesting cell walls of algal ancestors of land plants.</title>
        <authorList>
            <person name="Chang Y."/>
            <person name="Wang S."/>
            <person name="Sekimoto S."/>
            <person name="Aerts A.L."/>
            <person name="Choi C."/>
            <person name="Clum A."/>
            <person name="LaButti K.M."/>
            <person name="Lindquist E.A."/>
            <person name="Yee Ngan C."/>
            <person name="Ohm R.A."/>
            <person name="Salamov A.A."/>
            <person name="Grigoriev I.V."/>
            <person name="Spatafora J.W."/>
            <person name="Berbee M.L."/>
        </authorList>
    </citation>
    <scope>NUCLEOTIDE SEQUENCE [LARGE SCALE GENOMIC DNA]</scope>
    <source>
        <strain evidence="5 6">JEL478</strain>
    </source>
</reference>
<evidence type="ECO:0000313" key="6">
    <source>
        <dbReference type="Proteomes" id="UP000070544"/>
    </source>
</evidence>
<dbReference type="GO" id="GO:0016020">
    <property type="term" value="C:membrane"/>
    <property type="evidence" value="ECO:0007669"/>
    <property type="project" value="TreeGrafter"/>
</dbReference>
<dbReference type="GO" id="GO:0005783">
    <property type="term" value="C:endoplasmic reticulum"/>
    <property type="evidence" value="ECO:0007669"/>
    <property type="project" value="TreeGrafter"/>
</dbReference>
<dbReference type="Proteomes" id="UP000070544">
    <property type="component" value="Unassembled WGS sequence"/>
</dbReference>
<dbReference type="GO" id="GO:0005524">
    <property type="term" value="F:ATP binding"/>
    <property type="evidence" value="ECO:0007669"/>
    <property type="project" value="UniProtKB-KW"/>
</dbReference>
<accession>A0A139AF85</accession>
<dbReference type="STRING" id="1344416.A0A139AF85"/>
<dbReference type="PANTHER" id="PTHR43272">
    <property type="entry name" value="LONG-CHAIN-FATTY-ACID--COA LIGASE"/>
    <property type="match status" value="1"/>
</dbReference>
<dbReference type="InterPro" id="IPR020845">
    <property type="entry name" value="AMP-binding_CS"/>
</dbReference>
<gene>
    <name evidence="5" type="ORF">M427DRAFT_32462</name>
</gene>
<keyword evidence="2" id="KW-0067">ATP-binding</keyword>
<evidence type="ECO:0000256" key="3">
    <source>
        <dbReference type="SAM" id="MobiDB-lite"/>
    </source>
</evidence>
<dbReference type="EMBL" id="KQ965763">
    <property type="protein sequence ID" value="KXS15234.1"/>
    <property type="molecule type" value="Genomic_DNA"/>
</dbReference>
<dbReference type="Gene3D" id="2.30.38.10">
    <property type="entry name" value="Luciferase, Domain 3"/>
    <property type="match status" value="1"/>
</dbReference>
<feature type="domain" description="AMP-dependent synthetase/ligase" evidence="4">
    <location>
        <begin position="108"/>
        <end position="292"/>
    </location>
</feature>
<keyword evidence="6" id="KW-1185">Reference proteome</keyword>
<dbReference type="GO" id="GO:0004467">
    <property type="term" value="F:long-chain fatty acid-CoA ligase activity"/>
    <property type="evidence" value="ECO:0007669"/>
    <property type="project" value="TreeGrafter"/>
</dbReference>
<sequence length="547" mass="61562">MKFGTKNFRWRFGFHRKVPQPFERAMLAWTGFTSPETHSIVSRPEKPNESGIIRSKLTPPGTPLVSRSPSSPTVQTVWECFETAIAKFGPERQWLGVYKPGSNDPRSNEYSWSTLGENRERILNVGSGLVAAGLKWGDRVGIYSRNCSEWIISMFANSAYGFVTTTLYESYKAADLPYMINITDMTTIITLHHNLDNLLLVKPSSACLRVVVVIDGDLVTSEDRTKFTQIDVELKTFSELESSGSRSRCEPVTTGPEDPYLICFTSGTTGTPKGAVILHRNVIATAAATEVAVGEWAVEESMKRSGYIKQALYAAGLLYKRTLLAFGINSKDTIFDSLVFGEIAATLGANEIKLVDVPSMSYFTHPVSPEVFPRGEICIRGDNVMKGYWREEEKTKETIDDEGWLHTGDVGELLPDGTIKIIDRMRNIFKLSQGEFVAVERIESVLSGNPMVQQIFIHGNSNFPFLVAVVVPEPDRIREIIQRELREIGKAQGLNGYEIPKYVHIELQPFTVEEQLITPTFKNKRVNLQNKYHDVIKEMYRQHRAEM</sequence>
<dbReference type="InterPro" id="IPR042099">
    <property type="entry name" value="ANL_N_sf"/>
</dbReference>
<keyword evidence="1" id="KW-0547">Nucleotide-binding</keyword>
<evidence type="ECO:0000256" key="1">
    <source>
        <dbReference type="ARBA" id="ARBA00022741"/>
    </source>
</evidence>
<dbReference type="SUPFAM" id="SSF56801">
    <property type="entry name" value="Acetyl-CoA synthetase-like"/>
    <property type="match status" value="2"/>
</dbReference>
<evidence type="ECO:0000313" key="5">
    <source>
        <dbReference type="EMBL" id="KXS15234.1"/>
    </source>
</evidence>
<dbReference type="Gene3D" id="3.40.50.12780">
    <property type="entry name" value="N-terminal domain of ligase-like"/>
    <property type="match status" value="1"/>
</dbReference>
<dbReference type="Pfam" id="PF00501">
    <property type="entry name" value="AMP-binding"/>
    <property type="match status" value="1"/>
</dbReference>